<dbReference type="GO" id="GO:0005634">
    <property type="term" value="C:nucleus"/>
    <property type="evidence" value="ECO:0007669"/>
    <property type="project" value="TreeGrafter"/>
</dbReference>
<dbReference type="PANTHER" id="PTHR21331:SF2">
    <property type="entry name" value="BRCA1-ASSOCIATED ATM ACTIVATOR 1"/>
    <property type="match status" value="1"/>
</dbReference>
<dbReference type="InterPro" id="IPR011989">
    <property type="entry name" value="ARM-like"/>
</dbReference>
<evidence type="ECO:0000256" key="3">
    <source>
        <dbReference type="ARBA" id="ARBA00061308"/>
    </source>
</evidence>
<dbReference type="Proteomes" id="UP001066276">
    <property type="component" value="Chromosome 10"/>
</dbReference>
<evidence type="ECO:0000256" key="1">
    <source>
        <dbReference type="ARBA" id="ARBA00004496"/>
    </source>
</evidence>
<dbReference type="SUPFAM" id="SSF48371">
    <property type="entry name" value="ARM repeat"/>
    <property type="match status" value="1"/>
</dbReference>
<evidence type="ECO:0008006" key="6">
    <source>
        <dbReference type="Google" id="ProtNLM"/>
    </source>
</evidence>
<name>A0AAV7M1D4_PLEWA</name>
<keyword evidence="5" id="KW-1185">Reference proteome</keyword>
<keyword evidence="2" id="KW-0963">Cytoplasm</keyword>
<gene>
    <name evidence="4" type="ORF">NDU88_001536</name>
</gene>
<dbReference type="GO" id="GO:0008283">
    <property type="term" value="P:cell population proliferation"/>
    <property type="evidence" value="ECO:0007669"/>
    <property type="project" value="InterPro"/>
</dbReference>
<dbReference type="Gene3D" id="1.25.10.10">
    <property type="entry name" value="Leucine-rich Repeat Variant"/>
    <property type="match status" value="1"/>
</dbReference>
<protein>
    <recommendedName>
        <fullName evidence="6">BRCA1-associated ATM activator 1</fullName>
    </recommendedName>
</protein>
<comment type="caution">
    <text evidence="4">The sequence shown here is derived from an EMBL/GenBank/DDBJ whole genome shotgun (WGS) entry which is preliminary data.</text>
</comment>
<dbReference type="GO" id="GO:0005737">
    <property type="term" value="C:cytoplasm"/>
    <property type="evidence" value="ECO:0007669"/>
    <property type="project" value="UniProtKB-SubCell"/>
</dbReference>
<sequence length="821" mass="91783">MRPAYVVKESSVWEAQRSEARHGPRMHATSASFEQGTGDQMLVENPCLTEFIVQVQKLEDPDPNLLSFTLRLMGMFAASDKGFQHFLERGVLLNLFGATLLTSDSWEDATVRSGWIRGVHSLVQHTQALKFLCDIGAVEIIFTLQGDPSLFVASAANQLLVHVLISSIQLNIQQPTAVEYCNWPECAKVILSYLEKSLCSKSPSLVTQSLKSWTAVFRSCHEMCTELFWLLIAEPLRSLLEEKPVYAESALVDLLLSMARSPVFSNPASPLWTLLTNAMQNFSPLQTAPLALGVLKLHNCPKVIHVQSLSVLLQPLDCVLKASTVDLEFKGMLDELVCDPAAVETLMYSRSSCVALMCQALTHLQELHQMASLPEDWPHTHLLNAVVAVLQFCIGTATVSSPKGVKMSQLLIGSLRVQGLAVEALSSFSCSNTKSDWLPKIFDILLAYLRSPDTSPTILNKCFQTALKWVVSSSETENLPDEWAYCEHFLRGLSPVLQKRLCSPAWETRDSALEFLTHLIRHLKDHHGFQQIVFLEEVKELVWDLLKDPISYVRASAVSTLGQLFIINSEISRTEHDSTEKATIVSEFLEMLLTDTEAFPRRAVVKVFTDWLRQGHMRKLWDEEQMMSRLLTATNCDLDWEVKVNGLVLAEVFVEQTLGKLSLPDCPYAVVLTSKTSVLAESLEKFCRIELFPFLLRALCDCDRPVAQKSCDILLCLKVHYCKPALQSRGTVPTPIGGTDWVEDVLKKRHFKGAGEQGDRPRKISPQESDWVLETLGTIDLEALQVSLERSSDHIENSPQSLLQDILATVGTLDENGIDCY</sequence>
<evidence type="ECO:0000256" key="2">
    <source>
        <dbReference type="ARBA" id="ARBA00022490"/>
    </source>
</evidence>
<evidence type="ECO:0000313" key="4">
    <source>
        <dbReference type="EMBL" id="KAJ1096394.1"/>
    </source>
</evidence>
<accession>A0AAV7M1D4</accession>
<dbReference type="InterPro" id="IPR038904">
    <property type="entry name" value="BRAT1"/>
</dbReference>
<dbReference type="PANTHER" id="PTHR21331">
    <property type="entry name" value="BRCA1-ASSOCIATED ATM ACTIVATOR 1"/>
    <property type="match status" value="1"/>
</dbReference>
<proteinExistence type="inferred from homology"/>
<reference evidence="4" key="1">
    <citation type="journal article" date="2022" name="bioRxiv">
        <title>Sequencing and chromosome-scale assembly of the giantPleurodeles waltlgenome.</title>
        <authorList>
            <person name="Brown T."/>
            <person name="Elewa A."/>
            <person name="Iarovenko S."/>
            <person name="Subramanian E."/>
            <person name="Araus A.J."/>
            <person name="Petzold A."/>
            <person name="Susuki M."/>
            <person name="Suzuki K.-i.T."/>
            <person name="Hayashi T."/>
            <person name="Toyoda A."/>
            <person name="Oliveira C."/>
            <person name="Osipova E."/>
            <person name="Leigh N.D."/>
            <person name="Simon A."/>
            <person name="Yun M.H."/>
        </authorList>
    </citation>
    <scope>NUCLEOTIDE SEQUENCE</scope>
    <source>
        <strain evidence="4">20211129_DDA</strain>
        <tissue evidence="4">Liver</tissue>
    </source>
</reference>
<comment type="subcellular location">
    <subcellularLocation>
        <location evidence="1">Cytoplasm</location>
    </subcellularLocation>
</comment>
<organism evidence="4 5">
    <name type="scientific">Pleurodeles waltl</name>
    <name type="common">Iberian ribbed newt</name>
    <dbReference type="NCBI Taxonomy" id="8319"/>
    <lineage>
        <taxon>Eukaryota</taxon>
        <taxon>Metazoa</taxon>
        <taxon>Chordata</taxon>
        <taxon>Craniata</taxon>
        <taxon>Vertebrata</taxon>
        <taxon>Euteleostomi</taxon>
        <taxon>Amphibia</taxon>
        <taxon>Batrachia</taxon>
        <taxon>Caudata</taxon>
        <taxon>Salamandroidea</taxon>
        <taxon>Salamandridae</taxon>
        <taxon>Pleurodelinae</taxon>
        <taxon>Pleurodeles</taxon>
    </lineage>
</organism>
<dbReference type="EMBL" id="JANPWB010000014">
    <property type="protein sequence ID" value="KAJ1096394.1"/>
    <property type="molecule type" value="Genomic_DNA"/>
</dbReference>
<dbReference type="GO" id="GO:0006974">
    <property type="term" value="P:DNA damage response"/>
    <property type="evidence" value="ECO:0007669"/>
    <property type="project" value="InterPro"/>
</dbReference>
<comment type="similarity">
    <text evidence="3">Belongs to the BRAT1 family.</text>
</comment>
<dbReference type="InterPro" id="IPR016024">
    <property type="entry name" value="ARM-type_fold"/>
</dbReference>
<evidence type="ECO:0000313" key="5">
    <source>
        <dbReference type="Proteomes" id="UP001066276"/>
    </source>
</evidence>
<dbReference type="AlphaFoldDB" id="A0AAV7M1D4"/>